<reference evidence="1 2" key="1">
    <citation type="submission" date="2016-01" db="EMBL/GenBank/DDBJ databases">
        <title>The new phylogeny of the genus Mycobacterium.</title>
        <authorList>
            <person name="Tarcisio F."/>
            <person name="Conor M."/>
            <person name="Antonella G."/>
            <person name="Elisabetta G."/>
            <person name="Giulia F.S."/>
            <person name="Sara T."/>
            <person name="Anna F."/>
            <person name="Clotilde B."/>
            <person name="Roberto B."/>
            <person name="Veronica D.S."/>
            <person name="Fabio R."/>
            <person name="Monica P."/>
            <person name="Olivier J."/>
            <person name="Enrico T."/>
            <person name="Nicola S."/>
        </authorList>
    </citation>
    <scope>NUCLEOTIDE SEQUENCE [LARGE SCALE GENOMIC DNA]</scope>
    <source>
        <strain evidence="1 2">DSM 44153</strain>
    </source>
</reference>
<protein>
    <submittedName>
        <fullName evidence="1">Uncharacterized protein</fullName>
    </submittedName>
</protein>
<keyword evidence="2" id="KW-1185">Reference proteome</keyword>
<comment type="caution">
    <text evidence="1">The sequence shown here is derived from an EMBL/GenBank/DDBJ whole genome shotgun (WGS) entry which is preliminary data.</text>
</comment>
<organism evidence="1 2">
    <name type="scientific">Mycolicibacillus trivialis</name>
    <dbReference type="NCBI Taxonomy" id="1798"/>
    <lineage>
        <taxon>Bacteria</taxon>
        <taxon>Bacillati</taxon>
        <taxon>Actinomycetota</taxon>
        <taxon>Actinomycetes</taxon>
        <taxon>Mycobacteriales</taxon>
        <taxon>Mycobacteriaceae</taxon>
        <taxon>Mycolicibacillus</taxon>
    </lineage>
</organism>
<accession>A0A1X2EE03</accession>
<name>A0A1X2EE03_9MYCO</name>
<proteinExistence type="predicted"/>
<gene>
    <name evidence="1" type="ORF">AWC30_17070</name>
</gene>
<sequence>MITNAPLWRAGKESVPPQPLSIGEYQVIVVEPTDTVQFILDQLLPGEPAALFPTQVDDTVRPVDICLDGESSSDPVWKGWVVPGEIDPNTTYADWAQKLRRRRDDPTIDLTVVGTSKAEIATDTQPPLFSAPTTLAGIQHEILAAEAF</sequence>
<evidence type="ECO:0000313" key="1">
    <source>
        <dbReference type="EMBL" id="ORW98926.1"/>
    </source>
</evidence>
<evidence type="ECO:0000313" key="2">
    <source>
        <dbReference type="Proteomes" id="UP000193090"/>
    </source>
</evidence>
<dbReference type="Proteomes" id="UP000193090">
    <property type="component" value="Unassembled WGS sequence"/>
</dbReference>
<dbReference type="RefSeq" id="WP_085111425.1">
    <property type="nucleotide sequence ID" value="NZ_JACKSN010000162.1"/>
</dbReference>
<dbReference type="EMBL" id="LQPZ01000053">
    <property type="protein sequence ID" value="ORW98926.1"/>
    <property type="molecule type" value="Genomic_DNA"/>
</dbReference>
<dbReference type="AlphaFoldDB" id="A0A1X2EE03"/>